<dbReference type="EMBL" id="QBKS01000001">
    <property type="protein sequence ID" value="PTX55925.1"/>
    <property type="molecule type" value="Genomic_DNA"/>
</dbReference>
<dbReference type="NCBIfam" id="TIGR00564">
    <property type="entry name" value="trpE_most"/>
    <property type="match status" value="1"/>
</dbReference>
<dbReference type="PANTHER" id="PTHR11236:SF48">
    <property type="entry name" value="ISOCHORISMATE SYNTHASE MENF"/>
    <property type="match status" value="1"/>
</dbReference>
<keyword evidence="10 15" id="KW-0460">Magnesium</keyword>
<evidence type="ECO:0000256" key="10">
    <source>
        <dbReference type="ARBA" id="ARBA00022842"/>
    </source>
</evidence>
<dbReference type="SUPFAM" id="SSF56322">
    <property type="entry name" value="ADC synthase"/>
    <property type="match status" value="1"/>
</dbReference>
<evidence type="ECO:0000256" key="13">
    <source>
        <dbReference type="ARBA" id="ARBA00025634"/>
    </source>
</evidence>
<dbReference type="InterPro" id="IPR005801">
    <property type="entry name" value="ADC_synthase"/>
</dbReference>
<accession>A0A2T6BIP0</accession>
<comment type="cofactor">
    <cofactor evidence="1 15">
        <name>Mg(2+)</name>
        <dbReference type="ChEBI" id="CHEBI:18420"/>
    </cofactor>
</comment>
<evidence type="ECO:0000256" key="11">
    <source>
        <dbReference type="ARBA" id="ARBA00023141"/>
    </source>
</evidence>
<keyword evidence="12 15" id="KW-0456">Lyase</keyword>
<dbReference type="UniPathway" id="UPA00035">
    <property type="reaction ID" value="UER00040"/>
</dbReference>
<feature type="domain" description="Chorismate-utilising enzyme C-terminal" evidence="16">
    <location>
        <begin position="246"/>
        <end position="499"/>
    </location>
</feature>
<organism evidence="18 19">
    <name type="scientific">Litoreibacter ponti</name>
    <dbReference type="NCBI Taxonomy" id="1510457"/>
    <lineage>
        <taxon>Bacteria</taxon>
        <taxon>Pseudomonadati</taxon>
        <taxon>Pseudomonadota</taxon>
        <taxon>Alphaproteobacteria</taxon>
        <taxon>Rhodobacterales</taxon>
        <taxon>Roseobacteraceae</taxon>
        <taxon>Litoreibacter</taxon>
    </lineage>
</organism>
<evidence type="ECO:0000256" key="5">
    <source>
        <dbReference type="ARBA" id="ARBA00012266"/>
    </source>
</evidence>
<gene>
    <name evidence="15" type="primary">trpE</name>
    <name evidence="18" type="ORF">C8N43_0573</name>
</gene>
<dbReference type="GO" id="GO:0004049">
    <property type="term" value="F:anthranilate synthase activity"/>
    <property type="evidence" value="ECO:0007669"/>
    <property type="project" value="UniProtKB-EC"/>
</dbReference>
<comment type="function">
    <text evidence="13 15">Part of a heterotetrameric complex that catalyzes the two-step biosynthesis of anthranilate, an intermediate in the biosynthesis of L-tryptophan. In the first step, the glutamine-binding beta subunit (TrpG) of anthranilate synthase (AS) provides the glutamine amidotransferase activity which generates ammonia as a substrate that, along with chorismate, is used in the second step, catalyzed by the large alpha subunit of AS (TrpE) to produce anthranilate. In the absence of TrpG, TrpE can synthesize anthranilate directly from chorismate and high concentrations of ammonia.</text>
</comment>
<evidence type="ECO:0000256" key="8">
    <source>
        <dbReference type="ARBA" id="ARBA00022723"/>
    </source>
</evidence>
<dbReference type="InterPro" id="IPR005256">
    <property type="entry name" value="Anth_synth_I_PabB"/>
</dbReference>
<dbReference type="Gene3D" id="3.60.120.10">
    <property type="entry name" value="Anthranilate synthase"/>
    <property type="match status" value="1"/>
</dbReference>
<dbReference type="GO" id="GO:0046872">
    <property type="term" value="F:metal ion binding"/>
    <property type="evidence" value="ECO:0007669"/>
    <property type="project" value="UniProtKB-KW"/>
</dbReference>
<keyword evidence="7 15" id="KW-0028">Amino-acid biosynthesis</keyword>
<evidence type="ECO:0000256" key="4">
    <source>
        <dbReference type="ARBA" id="ARBA00011575"/>
    </source>
</evidence>
<evidence type="ECO:0000256" key="2">
    <source>
        <dbReference type="ARBA" id="ARBA00004873"/>
    </source>
</evidence>
<evidence type="ECO:0000256" key="9">
    <source>
        <dbReference type="ARBA" id="ARBA00022822"/>
    </source>
</evidence>
<comment type="subunit">
    <text evidence="4 15">Heterotetramer consisting of two non-identical subunits: a beta subunit (TrpG) and a large alpha subunit (TrpE).</text>
</comment>
<protein>
    <recommendedName>
        <fullName evidence="6 15">Anthranilate synthase component 1</fullName>
        <ecNumber evidence="5 15">4.1.3.27</ecNumber>
    </recommendedName>
</protein>
<keyword evidence="11 15" id="KW-0057">Aromatic amino acid biosynthesis</keyword>
<dbReference type="Proteomes" id="UP000243978">
    <property type="component" value="Unassembled WGS sequence"/>
</dbReference>
<keyword evidence="9 15" id="KW-0822">Tryptophan biosynthesis</keyword>
<evidence type="ECO:0000313" key="18">
    <source>
        <dbReference type="EMBL" id="PTX55925.1"/>
    </source>
</evidence>
<comment type="similarity">
    <text evidence="3 15">Belongs to the anthranilate synthase component I family.</text>
</comment>
<dbReference type="InterPro" id="IPR006805">
    <property type="entry name" value="Anth_synth_I_N"/>
</dbReference>
<evidence type="ECO:0000256" key="6">
    <source>
        <dbReference type="ARBA" id="ARBA00020653"/>
    </source>
</evidence>
<dbReference type="InterPro" id="IPR019999">
    <property type="entry name" value="Anth_synth_I-like"/>
</dbReference>
<dbReference type="Pfam" id="PF00425">
    <property type="entry name" value="Chorismate_bind"/>
    <property type="match status" value="1"/>
</dbReference>
<evidence type="ECO:0000256" key="15">
    <source>
        <dbReference type="RuleBase" id="RU364045"/>
    </source>
</evidence>
<dbReference type="EC" id="4.1.3.27" evidence="5 15"/>
<dbReference type="InterPro" id="IPR015890">
    <property type="entry name" value="Chorismate_C"/>
</dbReference>
<evidence type="ECO:0000259" key="16">
    <source>
        <dbReference type="Pfam" id="PF00425"/>
    </source>
</evidence>
<sequence>MRSTPRWAAVLAASRHMALLPEYDAFAKGFDAGENQIVYTRLAADLDTPVSLMLKLTGAKTDSFVLESVTGGEVRGRYSIIGMKPDLIWRCHGETSELNRAARYDRDAFEPCDDDPLTALRAILAESQIDLPDGLPAASAGLFGYLGYDMIRLVEHLPDVNPDPLGLPDAVMIRPSVICVLDGVKGEVIIVSPAWANGGLSARAAYAQAAERVMDAVRDLERPVPADARDFGETAPVADPVSNFTHQGYLDAVAQAKKYIKAGDIFQVVPSQRWTQDFALPPFSLYRALRRTNPSPFMFYFNMGGFQIIGASPEILVRVFGREVTIRPIAGTRPRGATPAEDLAHEQDLLADPKELAEHLMLLDLGRNDTGKVSKIGTVKPTEKFIIERYSHVMHIVSNVVGELSDDHDALSALLSGLPAGTVSGAPKVRAMEIIDELEPEKRGVYGGGCGYFSANGDMDMCIALRTAVLKDEKLYVQAGGGVVYDSDPEAEFQETVNKSKALRMAAKEAGLFLRDGNS</sequence>
<evidence type="ECO:0000256" key="12">
    <source>
        <dbReference type="ARBA" id="ARBA00023239"/>
    </source>
</evidence>
<keyword evidence="8 15" id="KW-0479">Metal-binding</keyword>
<dbReference type="PRINTS" id="PR00095">
    <property type="entry name" value="ANTSNTHASEI"/>
</dbReference>
<proteinExistence type="inferred from homology"/>
<evidence type="ECO:0000256" key="14">
    <source>
        <dbReference type="ARBA" id="ARBA00047683"/>
    </source>
</evidence>
<keyword evidence="19" id="KW-1185">Reference proteome</keyword>
<comment type="pathway">
    <text evidence="2 15">Amino-acid biosynthesis; L-tryptophan biosynthesis; L-tryptophan from chorismate: step 1/5.</text>
</comment>
<dbReference type="GO" id="GO:0000162">
    <property type="term" value="P:L-tryptophan biosynthetic process"/>
    <property type="evidence" value="ECO:0007669"/>
    <property type="project" value="UniProtKB-UniPathway"/>
</dbReference>
<reference evidence="18 19" key="1">
    <citation type="submission" date="2018-04" db="EMBL/GenBank/DDBJ databases">
        <title>Genomic Encyclopedia of Archaeal and Bacterial Type Strains, Phase II (KMG-II): from individual species to whole genera.</title>
        <authorList>
            <person name="Goeker M."/>
        </authorList>
    </citation>
    <scope>NUCLEOTIDE SEQUENCE [LARGE SCALE GENOMIC DNA]</scope>
    <source>
        <strain evidence="18 19">DSM 100977</strain>
    </source>
</reference>
<evidence type="ECO:0000313" key="19">
    <source>
        <dbReference type="Proteomes" id="UP000243978"/>
    </source>
</evidence>
<name>A0A2T6BIP0_9RHOB</name>
<dbReference type="Pfam" id="PF04715">
    <property type="entry name" value="Anth_synt_I_N"/>
    <property type="match status" value="1"/>
</dbReference>
<comment type="catalytic activity">
    <reaction evidence="14 15">
        <text>chorismate + L-glutamine = anthranilate + pyruvate + L-glutamate + H(+)</text>
        <dbReference type="Rhea" id="RHEA:21732"/>
        <dbReference type="ChEBI" id="CHEBI:15361"/>
        <dbReference type="ChEBI" id="CHEBI:15378"/>
        <dbReference type="ChEBI" id="CHEBI:16567"/>
        <dbReference type="ChEBI" id="CHEBI:29748"/>
        <dbReference type="ChEBI" id="CHEBI:29985"/>
        <dbReference type="ChEBI" id="CHEBI:58359"/>
        <dbReference type="EC" id="4.1.3.27"/>
    </reaction>
</comment>
<evidence type="ECO:0000256" key="7">
    <source>
        <dbReference type="ARBA" id="ARBA00022605"/>
    </source>
</evidence>
<evidence type="ECO:0000256" key="1">
    <source>
        <dbReference type="ARBA" id="ARBA00001946"/>
    </source>
</evidence>
<dbReference type="AlphaFoldDB" id="A0A2T6BIP0"/>
<feature type="domain" description="Anthranilate synthase component I N-terminal" evidence="17">
    <location>
        <begin position="45"/>
        <end position="189"/>
    </location>
</feature>
<evidence type="ECO:0000259" key="17">
    <source>
        <dbReference type="Pfam" id="PF04715"/>
    </source>
</evidence>
<comment type="caution">
    <text evidence="18">The sequence shown here is derived from an EMBL/GenBank/DDBJ whole genome shotgun (WGS) entry which is preliminary data.</text>
</comment>
<dbReference type="PANTHER" id="PTHR11236">
    <property type="entry name" value="AMINOBENZOATE/ANTHRANILATE SYNTHASE"/>
    <property type="match status" value="1"/>
</dbReference>
<evidence type="ECO:0000256" key="3">
    <source>
        <dbReference type="ARBA" id="ARBA00009562"/>
    </source>
</evidence>